<dbReference type="STRING" id="667725.A0A0L0FCN0"/>
<dbReference type="GeneID" id="25913430"/>
<dbReference type="GO" id="GO:0005509">
    <property type="term" value="F:calcium ion binding"/>
    <property type="evidence" value="ECO:0007669"/>
    <property type="project" value="InterPro"/>
</dbReference>
<keyword evidence="5" id="KW-1185">Reference proteome</keyword>
<feature type="domain" description="EF-hand" evidence="3">
    <location>
        <begin position="14"/>
        <end position="49"/>
    </location>
</feature>
<accession>A0A0L0FCN0</accession>
<dbReference type="OrthoDB" id="186625at2759"/>
<dbReference type="Proteomes" id="UP000054560">
    <property type="component" value="Unassembled WGS sequence"/>
</dbReference>
<name>A0A0L0FCN0_9EUKA</name>
<gene>
    <name evidence="4" type="ORF">SARC_12926</name>
</gene>
<dbReference type="Pfam" id="PF13405">
    <property type="entry name" value="EF-hand_6"/>
    <property type="match status" value="1"/>
</dbReference>
<feature type="region of interest" description="Disordered" evidence="2">
    <location>
        <begin position="1"/>
        <end position="20"/>
    </location>
</feature>
<dbReference type="EMBL" id="KQ244317">
    <property type="protein sequence ID" value="KNC74532.1"/>
    <property type="molecule type" value="Genomic_DNA"/>
</dbReference>
<dbReference type="SUPFAM" id="SSF47473">
    <property type="entry name" value="EF-hand"/>
    <property type="match status" value="1"/>
</dbReference>
<dbReference type="Gene3D" id="6.10.140.900">
    <property type="match status" value="1"/>
</dbReference>
<reference evidence="4 5" key="1">
    <citation type="submission" date="2011-02" db="EMBL/GenBank/DDBJ databases">
        <title>The Genome Sequence of Sphaeroforma arctica JP610.</title>
        <authorList>
            <consortium name="The Broad Institute Genome Sequencing Platform"/>
            <person name="Russ C."/>
            <person name="Cuomo C."/>
            <person name="Young S.K."/>
            <person name="Zeng Q."/>
            <person name="Gargeya S."/>
            <person name="Alvarado L."/>
            <person name="Berlin A."/>
            <person name="Chapman S.B."/>
            <person name="Chen Z."/>
            <person name="Freedman E."/>
            <person name="Gellesch M."/>
            <person name="Goldberg J."/>
            <person name="Griggs A."/>
            <person name="Gujja S."/>
            <person name="Heilman E."/>
            <person name="Heiman D."/>
            <person name="Howarth C."/>
            <person name="Mehta T."/>
            <person name="Neiman D."/>
            <person name="Pearson M."/>
            <person name="Roberts A."/>
            <person name="Saif S."/>
            <person name="Shea T."/>
            <person name="Shenoy N."/>
            <person name="Sisk P."/>
            <person name="Stolte C."/>
            <person name="Sykes S."/>
            <person name="White J."/>
            <person name="Yandava C."/>
            <person name="Burger G."/>
            <person name="Gray M.W."/>
            <person name="Holland P.W.H."/>
            <person name="King N."/>
            <person name="Lang F.B.F."/>
            <person name="Roger A.J."/>
            <person name="Ruiz-Trillo I."/>
            <person name="Haas B."/>
            <person name="Nusbaum C."/>
            <person name="Birren B."/>
        </authorList>
    </citation>
    <scope>NUCLEOTIDE SEQUENCE [LARGE SCALE GENOMIC DNA]</scope>
    <source>
        <strain evidence="4 5">JP610</strain>
    </source>
</reference>
<proteinExistence type="predicted"/>
<dbReference type="PROSITE" id="PS50222">
    <property type="entry name" value="EF_HAND_2"/>
    <property type="match status" value="1"/>
</dbReference>
<dbReference type="RefSeq" id="XP_014148434.1">
    <property type="nucleotide sequence ID" value="XM_014292959.1"/>
</dbReference>
<feature type="non-terminal residue" evidence="4">
    <location>
        <position position="60"/>
    </location>
</feature>
<dbReference type="InterPro" id="IPR002048">
    <property type="entry name" value="EF_hand_dom"/>
</dbReference>
<dbReference type="AlphaFoldDB" id="A0A0L0FCN0"/>
<evidence type="ECO:0000313" key="5">
    <source>
        <dbReference type="Proteomes" id="UP000054560"/>
    </source>
</evidence>
<organism evidence="4 5">
    <name type="scientific">Sphaeroforma arctica JP610</name>
    <dbReference type="NCBI Taxonomy" id="667725"/>
    <lineage>
        <taxon>Eukaryota</taxon>
        <taxon>Ichthyosporea</taxon>
        <taxon>Ichthyophonida</taxon>
        <taxon>Sphaeroforma</taxon>
    </lineage>
</organism>
<evidence type="ECO:0000259" key="3">
    <source>
        <dbReference type="PROSITE" id="PS50222"/>
    </source>
</evidence>
<evidence type="ECO:0000256" key="1">
    <source>
        <dbReference type="ARBA" id="ARBA00022837"/>
    </source>
</evidence>
<protein>
    <recommendedName>
        <fullName evidence="3">EF-hand domain-containing protein</fullName>
    </recommendedName>
</protein>
<evidence type="ECO:0000256" key="2">
    <source>
        <dbReference type="SAM" id="MobiDB-lite"/>
    </source>
</evidence>
<dbReference type="PROSITE" id="PS00018">
    <property type="entry name" value="EF_HAND_1"/>
    <property type="match status" value="1"/>
</dbReference>
<keyword evidence="1" id="KW-0106">Calcium</keyword>
<sequence length="60" mass="6805">MQQQQQQPPPLQGQQSDPLMGWFQHVDTDRSGHIDQDELQKALTESGITGSWHPFSVETC</sequence>
<dbReference type="InterPro" id="IPR018247">
    <property type="entry name" value="EF_Hand_1_Ca_BS"/>
</dbReference>
<dbReference type="InterPro" id="IPR011992">
    <property type="entry name" value="EF-hand-dom_pair"/>
</dbReference>
<evidence type="ECO:0000313" key="4">
    <source>
        <dbReference type="EMBL" id="KNC74532.1"/>
    </source>
</evidence>